<dbReference type="EC" id="3.2.1.52" evidence="3"/>
<organism evidence="10 11">
    <name type="scientific">Alistipes onderdonkii</name>
    <dbReference type="NCBI Taxonomy" id="328813"/>
    <lineage>
        <taxon>Bacteria</taxon>
        <taxon>Pseudomonadati</taxon>
        <taxon>Bacteroidota</taxon>
        <taxon>Bacteroidia</taxon>
        <taxon>Bacteroidales</taxon>
        <taxon>Rikenellaceae</taxon>
        <taxon>Alistipes</taxon>
    </lineage>
</organism>
<dbReference type="Proteomes" id="UP000195772">
    <property type="component" value="Unassembled WGS sequence"/>
</dbReference>
<dbReference type="PANTHER" id="PTHR22600">
    <property type="entry name" value="BETA-HEXOSAMINIDASE"/>
    <property type="match status" value="1"/>
</dbReference>
<name>A0A1Y3QVI0_9BACT</name>
<feature type="active site" description="Proton donor" evidence="6">
    <location>
        <position position="322"/>
    </location>
</feature>
<dbReference type="eggNOG" id="COG3525">
    <property type="taxonomic scope" value="Bacteria"/>
</dbReference>
<evidence type="ECO:0000256" key="5">
    <source>
        <dbReference type="ARBA" id="ARBA00023295"/>
    </source>
</evidence>
<evidence type="ECO:0000256" key="2">
    <source>
        <dbReference type="ARBA" id="ARBA00006285"/>
    </source>
</evidence>
<dbReference type="Pfam" id="PF00728">
    <property type="entry name" value="Glyco_hydro_20"/>
    <property type="match status" value="1"/>
</dbReference>
<comment type="catalytic activity">
    <reaction evidence="1">
        <text>Hydrolysis of terminal non-reducing N-acetyl-D-hexosamine residues in N-acetyl-beta-D-hexosaminides.</text>
        <dbReference type="EC" id="3.2.1.52"/>
    </reaction>
</comment>
<dbReference type="InterPro" id="IPR015883">
    <property type="entry name" value="Glyco_hydro_20_cat"/>
</dbReference>
<evidence type="ECO:0000313" key="10">
    <source>
        <dbReference type="EMBL" id="OUN03626.1"/>
    </source>
</evidence>
<feature type="domain" description="Glycoside hydrolase family 20 catalytic" evidence="8">
    <location>
        <begin position="143"/>
        <end position="490"/>
    </location>
</feature>
<comment type="similarity">
    <text evidence="2">Belongs to the glycosyl hydrolase 20 family.</text>
</comment>
<dbReference type="CDD" id="cd06563">
    <property type="entry name" value="GH20_chitobiase-like"/>
    <property type="match status" value="1"/>
</dbReference>
<dbReference type="RefSeq" id="WP_087402251.1">
    <property type="nucleotide sequence ID" value="NZ_NFHB01000004.1"/>
</dbReference>
<dbReference type="Gene3D" id="3.30.379.10">
    <property type="entry name" value="Chitobiase/beta-hexosaminidase domain 2-like"/>
    <property type="match status" value="1"/>
</dbReference>
<gene>
    <name evidence="10" type="ORF">B5G41_08035</name>
</gene>
<comment type="caution">
    <text evidence="10">The sequence shown here is derived from an EMBL/GenBank/DDBJ whole genome shotgun (WGS) entry which is preliminary data.</text>
</comment>
<feature type="chain" id="PRO_5012441033" description="beta-N-acetylhexosaminidase" evidence="7">
    <location>
        <begin position="19"/>
        <end position="605"/>
    </location>
</feature>
<dbReference type="PANTHER" id="PTHR22600:SF57">
    <property type="entry name" value="BETA-N-ACETYLHEXOSAMINIDASE"/>
    <property type="match status" value="1"/>
</dbReference>
<dbReference type="PRINTS" id="PR00738">
    <property type="entry name" value="GLHYDRLASE20"/>
</dbReference>
<dbReference type="GO" id="GO:0004563">
    <property type="term" value="F:beta-N-acetylhexosaminidase activity"/>
    <property type="evidence" value="ECO:0007669"/>
    <property type="project" value="UniProtKB-EC"/>
</dbReference>
<dbReference type="InterPro" id="IPR029018">
    <property type="entry name" value="Hex-like_dom2"/>
</dbReference>
<dbReference type="EMBL" id="NFHB01000004">
    <property type="protein sequence ID" value="OUN03626.1"/>
    <property type="molecule type" value="Genomic_DNA"/>
</dbReference>
<evidence type="ECO:0000259" key="8">
    <source>
        <dbReference type="Pfam" id="PF00728"/>
    </source>
</evidence>
<feature type="signal peptide" evidence="7">
    <location>
        <begin position="1"/>
        <end position="18"/>
    </location>
</feature>
<dbReference type="InterPro" id="IPR017853">
    <property type="entry name" value="GH"/>
</dbReference>
<dbReference type="AlphaFoldDB" id="A0A1Y3QVI0"/>
<evidence type="ECO:0000259" key="9">
    <source>
        <dbReference type="Pfam" id="PF02838"/>
    </source>
</evidence>
<dbReference type="GO" id="GO:0005975">
    <property type="term" value="P:carbohydrate metabolic process"/>
    <property type="evidence" value="ECO:0007669"/>
    <property type="project" value="InterPro"/>
</dbReference>
<dbReference type="Gene3D" id="3.20.20.80">
    <property type="entry name" value="Glycosidases"/>
    <property type="match status" value="1"/>
</dbReference>
<evidence type="ECO:0000256" key="6">
    <source>
        <dbReference type="PIRSR" id="PIRSR625705-1"/>
    </source>
</evidence>
<dbReference type="GO" id="GO:0016020">
    <property type="term" value="C:membrane"/>
    <property type="evidence" value="ECO:0007669"/>
    <property type="project" value="TreeGrafter"/>
</dbReference>
<dbReference type="Pfam" id="PF02838">
    <property type="entry name" value="Glyco_hydro_20b"/>
    <property type="match status" value="1"/>
</dbReference>
<dbReference type="InterPro" id="IPR015882">
    <property type="entry name" value="HEX_bac_N"/>
</dbReference>
<keyword evidence="7" id="KW-0732">Signal</keyword>
<evidence type="ECO:0000256" key="1">
    <source>
        <dbReference type="ARBA" id="ARBA00001231"/>
    </source>
</evidence>
<keyword evidence="4" id="KW-0378">Hydrolase</keyword>
<dbReference type="SUPFAM" id="SSF51445">
    <property type="entry name" value="(Trans)glycosidases"/>
    <property type="match status" value="1"/>
</dbReference>
<dbReference type="OrthoDB" id="1090159at2"/>
<sequence>MKKLFPLIAVLATLCATAAQRPLQLIPQPVRAELREGHFAAPGCKVTAEGFASRPEGLIRVASALAAPHGKQPARKTRNTLLLQLDARAGIPAEGYRLRVTEHEAELTAGDESGIFYGLQTLLQMADADGNIPCAEIEDYPRYGYRGLHLDVCRHFFPVEFVKGYLDRMAAAKLNRFHWHLTDDQGWRIEIKRYPRLTEVGAWRSKSQIGSYEEKPATFEFGRYGGFYTQDEIREVVAYAAERHITVIPEIEMPGHSLAALTAYPWLGCVNNPESYEIAGWICGPGNVLCPGKESTFEFLENVLDEVLALFPSKLIHIGGDECQRTRWEACPDCQARIAAEGLHDETQLQSYLTHRIDSYLASKGRQLIGWDEIMEGGLSPEAVVMSWRGTQGGIAAAREHHHVVMTPGQYLYFDKRGTDSPDEPVSLNLSLPLEKIYGYDPAEGLSEEEQQYLLGVQANLWTEFVATGKRVEYQLLPRIYALSEIAWSPVARKSWEEFSRQRLPAYLARLDAEGAAYQVPQPHGIREETLEGGCFRFTIRPPFPGCRVYYTLNGSTPYDFDREVPGELEVIVPRGEQRVLKCVAVTPAGRRSMVVTTRMGNPGE</sequence>
<dbReference type="InterPro" id="IPR025705">
    <property type="entry name" value="Beta_hexosaminidase_sua/sub"/>
</dbReference>
<reference evidence="11" key="1">
    <citation type="submission" date="2017-04" db="EMBL/GenBank/DDBJ databases">
        <title>Function of individual gut microbiota members based on whole genome sequencing of pure cultures obtained from chicken caecum.</title>
        <authorList>
            <person name="Medvecky M."/>
            <person name="Cejkova D."/>
            <person name="Polansky O."/>
            <person name="Karasova D."/>
            <person name="Kubasova T."/>
            <person name="Cizek A."/>
            <person name="Rychlik I."/>
        </authorList>
    </citation>
    <scope>NUCLEOTIDE SEQUENCE [LARGE SCALE GENOMIC DNA]</scope>
    <source>
        <strain evidence="11">An90</strain>
    </source>
</reference>
<evidence type="ECO:0000256" key="3">
    <source>
        <dbReference type="ARBA" id="ARBA00012663"/>
    </source>
</evidence>
<evidence type="ECO:0000313" key="11">
    <source>
        <dbReference type="Proteomes" id="UP000195772"/>
    </source>
</evidence>
<dbReference type="GO" id="GO:0030203">
    <property type="term" value="P:glycosaminoglycan metabolic process"/>
    <property type="evidence" value="ECO:0007669"/>
    <property type="project" value="TreeGrafter"/>
</dbReference>
<dbReference type="SUPFAM" id="SSF55545">
    <property type="entry name" value="beta-N-acetylhexosaminidase-like domain"/>
    <property type="match status" value="1"/>
</dbReference>
<accession>A0A1Y3QVI0</accession>
<protein>
    <recommendedName>
        <fullName evidence="3">beta-N-acetylhexosaminidase</fullName>
        <ecNumber evidence="3">3.2.1.52</ecNumber>
    </recommendedName>
</protein>
<proteinExistence type="inferred from homology"/>
<feature type="domain" description="Beta-hexosaminidase bacterial type N-terminal" evidence="9">
    <location>
        <begin position="24"/>
        <end position="140"/>
    </location>
</feature>
<keyword evidence="5" id="KW-0326">Glycosidase</keyword>
<evidence type="ECO:0000256" key="7">
    <source>
        <dbReference type="SAM" id="SignalP"/>
    </source>
</evidence>
<evidence type="ECO:0000256" key="4">
    <source>
        <dbReference type="ARBA" id="ARBA00022801"/>
    </source>
</evidence>